<gene>
    <name evidence="2" type="ORF">L873DRAFT_1817352</name>
</gene>
<accession>A0A3N4JFR7</accession>
<feature type="signal peptide" evidence="1">
    <location>
        <begin position="1"/>
        <end position="20"/>
    </location>
</feature>
<name>A0A3N4JFR7_9PEZI</name>
<reference evidence="2 3" key="1">
    <citation type="journal article" date="2018" name="Nat. Ecol. Evol.">
        <title>Pezizomycetes genomes reveal the molecular basis of ectomycorrhizal truffle lifestyle.</title>
        <authorList>
            <person name="Murat C."/>
            <person name="Payen T."/>
            <person name="Noel B."/>
            <person name="Kuo A."/>
            <person name="Morin E."/>
            <person name="Chen J."/>
            <person name="Kohler A."/>
            <person name="Krizsan K."/>
            <person name="Balestrini R."/>
            <person name="Da Silva C."/>
            <person name="Montanini B."/>
            <person name="Hainaut M."/>
            <person name="Levati E."/>
            <person name="Barry K.W."/>
            <person name="Belfiori B."/>
            <person name="Cichocki N."/>
            <person name="Clum A."/>
            <person name="Dockter R.B."/>
            <person name="Fauchery L."/>
            <person name="Guy J."/>
            <person name="Iotti M."/>
            <person name="Le Tacon F."/>
            <person name="Lindquist E.A."/>
            <person name="Lipzen A."/>
            <person name="Malagnac F."/>
            <person name="Mello A."/>
            <person name="Molinier V."/>
            <person name="Miyauchi S."/>
            <person name="Poulain J."/>
            <person name="Riccioni C."/>
            <person name="Rubini A."/>
            <person name="Sitrit Y."/>
            <person name="Splivallo R."/>
            <person name="Traeger S."/>
            <person name="Wang M."/>
            <person name="Zifcakova L."/>
            <person name="Wipf D."/>
            <person name="Zambonelli A."/>
            <person name="Paolocci F."/>
            <person name="Nowrousian M."/>
            <person name="Ottonello S."/>
            <person name="Baldrian P."/>
            <person name="Spatafora J.W."/>
            <person name="Henrissat B."/>
            <person name="Nagy L.G."/>
            <person name="Aury J.M."/>
            <person name="Wincker P."/>
            <person name="Grigoriev I.V."/>
            <person name="Bonfante P."/>
            <person name="Martin F.M."/>
        </authorList>
    </citation>
    <scope>NUCLEOTIDE SEQUENCE [LARGE SCALE GENOMIC DNA]</scope>
    <source>
        <strain evidence="2 3">120613-1</strain>
    </source>
</reference>
<evidence type="ECO:0000313" key="2">
    <source>
        <dbReference type="EMBL" id="RPA92684.1"/>
    </source>
</evidence>
<dbReference type="Proteomes" id="UP000276215">
    <property type="component" value="Unassembled WGS sequence"/>
</dbReference>
<organism evidence="2 3">
    <name type="scientific">Choiromyces venosus 120613-1</name>
    <dbReference type="NCBI Taxonomy" id="1336337"/>
    <lineage>
        <taxon>Eukaryota</taxon>
        <taxon>Fungi</taxon>
        <taxon>Dikarya</taxon>
        <taxon>Ascomycota</taxon>
        <taxon>Pezizomycotina</taxon>
        <taxon>Pezizomycetes</taxon>
        <taxon>Pezizales</taxon>
        <taxon>Tuberaceae</taxon>
        <taxon>Choiromyces</taxon>
    </lineage>
</organism>
<dbReference type="AlphaFoldDB" id="A0A3N4JFR7"/>
<sequence>MKFTVIAAISTLSTLASGLAQPDLTPRDAPIHLEIVLKEDLLAISYRPETCIVIKEDYPITAFPPATTCVVSRSNGSHNVKTLLGFSLPAFSPGTKCTISFSDASSVSGSHKMQLFTTIGYPAYGDTWYHKPSTNIQKGTFQTSESGTGKATVVDDYGLTFDCPTAPSGYGYEVQPVGDDDGVSWGCATSGFIITAV</sequence>
<feature type="chain" id="PRO_5017931098" evidence="1">
    <location>
        <begin position="21"/>
        <end position="197"/>
    </location>
</feature>
<dbReference type="OrthoDB" id="5356630at2759"/>
<protein>
    <submittedName>
        <fullName evidence="2">Uncharacterized protein</fullName>
    </submittedName>
</protein>
<evidence type="ECO:0000256" key="1">
    <source>
        <dbReference type="SAM" id="SignalP"/>
    </source>
</evidence>
<proteinExistence type="predicted"/>
<dbReference type="EMBL" id="ML120468">
    <property type="protein sequence ID" value="RPA92684.1"/>
    <property type="molecule type" value="Genomic_DNA"/>
</dbReference>
<keyword evidence="3" id="KW-1185">Reference proteome</keyword>
<evidence type="ECO:0000313" key="3">
    <source>
        <dbReference type="Proteomes" id="UP000276215"/>
    </source>
</evidence>
<keyword evidence="1" id="KW-0732">Signal</keyword>